<organism evidence="3">
    <name type="scientific">Mesocestoides corti</name>
    <name type="common">Flatworm</name>
    <dbReference type="NCBI Taxonomy" id="53468"/>
    <lineage>
        <taxon>Eukaryota</taxon>
        <taxon>Metazoa</taxon>
        <taxon>Spiralia</taxon>
        <taxon>Lophotrochozoa</taxon>
        <taxon>Platyhelminthes</taxon>
        <taxon>Cestoda</taxon>
        <taxon>Eucestoda</taxon>
        <taxon>Cyclophyllidea</taxon>
        <taxon>Mesocestoididae</taxon>
        <taxon>Mesocestoides</taxon>
    </lineage>
</organism>
<sequence>MIKTPSDFSSCEKLNSMQRASSTRMIHLTDNDADTTARVWKALMICLHVATAANKPPEAECVPTVTGPVCLHNVMGIRQLGGVVGCKEGGGWEGRNAWSKCHAPLGHVQSNLAAMETPLAVINQM</sequence>
<name>A0A0R3UPV1_MESCO</name>
<gene>
    <name evidence="1" type="ORF">MCOS_LOCUS9886</name>
</gene>
<keyword evidence="2" id="KW-1185">Reference proteome</keyword>
<dbReference type="AlphaFoldDB" id="A0A0R3UPV1"/>
<dbReference type="EMBL" id="UXSR01005877">
    <property type="protein sequence ID" value="VDD83883.1"/>
    <property type="molecule type" value="Genomic_DNA"/>
</dbReference>
<evidence type="ECO:0000313" key="1">
    <source>
        <dbReference type="EMBL" id="VDD83883.1"/>
    </source>
</evidence>
<protein>
    <submittedName>
        <fullName evidence="3">SCY domain-containing protein</fullName>
    </submittedName>
</protein>
<dbReference type="WBParaSite" id="MCU_010234-RA">
    <property type="protein sequence ID" value="MCU_010234-RA"/>
    <property type="gene ID" value="MCU_010234"/>
</dbReference>
<proteinExistence type="predicted"/>
<reference evidence="3" key="2">
    <citation type="submission" date="2019-11" db="UniProtKB">
        <authorList>
            <consortium name="WormBaseParasite"/>
        </authorList>
    </citation>
    <scope>IDENTIFICATION</scope>
</reference>
<dbReference type="Proteomes" id="UP000267029">
    <property type="component" value="Unassembled WGS sequence"/>
</dbReference>
<evidence type="ECO:0000313" key="3">
    <source>
        <dbReference type="WBParaSite" id="MCU_010234-RA"/>
    </source>
</evidence>
<reference evidence="1 2" key="1">
    <citation type="submission" date="2018-10" db="EMBL/GenBank/DDBJ databases">
        <authorList>
            <consortium name="Pathogen Informatics"/>
        </authorList>
    </citation>
    <scope>NUCLEOTIDE SEQUENCE [LARGE SCALE GENOMIC DNA]</scope>
</reference>
<accession>A0A0R3UPV1</accession>
<evidence type="ECO:0000313" key="2">
    <source>
        <dbReference type="Proteomes" id="UP000267029"/>
    </source>
</evidence>